<gene>
    <name evidence="1" type="ORF">VC82_1442</name>
</gene>
<keyword evidence="2" id="KW-1185">Reference proteome</keyword>
<protein>
    <recommendedName>
        <fullName evidence="3">STAS/SEC14 domain-containing protein</fullName>
    </recommendedName>
</protein>
<dbReference type="HOGENOM" id="CLU_149784_0_0_10"/>
<dbReference type="EMBL" id="CP011071">
    <property type="protein sequence ID" value="AKA35064.1"/>
    <property type="molecule type" value="Genomic_DNA"/>
</dbReference>
<reference evidence="1 2" key="1">
    <citation type="submission" date="2015-03" db="EMBL/GenBank/DDBJ databases">
        <title>Complete genome sequence of Muricauda lutaonensis CC-HSB-11T, isolated from a coastal hot spring.</title>
        <authorList>
            <person name="Kim K.M."/>
        </authorList>
    </citation>
    <scope>NUCLEOTIDE SEQUENCE [LARGE SCALE GENOMIC DNA]</scope>
    <source>
        <strain evidence="1 2">CC-HSB-11</strain>
    </source>
</reference>
<proteinExistence type="predicted"/>
<name>A0A0D5YT49_9FLAO</name>
<sequence length="152" mass="17729">MKSVRDLPFFKNIREIREFEFGVFYYFDGLVIGEMKEGVHMTWGMAKKAVKAAKEIYGQDLPIAYISNRIHNYTVVPSDWIKFYTHRHQLDFYAVVGTPKGSFTSIVLEKMFFQNSIIQFTDIEEAIEWSVQQIGERRKKVQGKASLASNME</sequence>
<accession>A0A0D5YT49</accession>
<dbReference type="STRING" id="516051.VC82_1442"/>
<organism evidence="1 2">
    <name type="scientific">Flagellimonas lutaonensis</name>
    <dbReference type="NCBI Taxonomy" id="516051"/>
    <lineage>
        <taxon>Bacteria</taxon>
        <taxon>Pseudomonadati</taxon>
        <taxon>Bacteroidota</taxon>
        <taxon>Flavobacteriia</taxon>
        <taxon>Flavobacteriales</taxon>
        <taxon>Flavobacteriaceae</taxon>
        <taxon>Flagellimonas</taxon>
    </lineage>
</organism>
<dbReference type="OrthoDB" id="1144611at2"/>
<dbReference type="RefSeq" id="WP_045801768.1">
    <property type="nucleotide sequence ID" value="NZ_CP011071.1"/>
</dbReference>
<evidence type="ECO:0008006" key="3">
    <source>
        <dbReference type="Google" id="ProtNLM"/>
    </source>
</evidence>
<dbReference type="Proteomes" id="UP000032726">
    <property type="component" value="Chromosome"/>
</dbReference>
<dbReference type="AlphaFoldDB" id="A0A0D5YT49"/>
<evidence type="ECO:0000313" key="1">
    <source>
        <dbReference type="EMBL" id="AKA35064.1"/>
    </source>
</evidence>
<dbReference type="KEGG" id="mlt:VC82_1442"/>
<evidence type="ECO:0000313" key="2">
    <source>
        <dbReference type="Proteomes" id="UP000032726"/>
    </source>
</evidence>